<keyword evidence="3" id="KW-1185">Reference proteome</keyword>
<feature type="transmembrane region" description="Helical" evidence="1">
    <location>
        <begin position="46"/>
        <end position="66"/>
    </location>
</feature>
<dbReference type="Proteomes" id="UP000581206">
    <property type="component" value="Unassembled WGS sequence"/>
</dbReference>
<evidence type="ECO:0000313" key="2">
    <source>
        <dbReference type="EMBL" id="NKY22238.1"/>
    </source>
</evidence>
<protein>
    <submittedName>
        <fullName evidence="2">Uncharacterized protein</fullName>
    </submittedName>
</protein>
<feature type="transmembrane region" description="Helical" evidence="1">
    <location>
        <begin position="81"/>
        <end position="101"/>
    </location>
</feature>
<feature type="transmembrane region" description="Helical" evidence="1">
    <location>
        <begin position="6"/>
        <end position="25"/>
    </location>
</feature>
<organism evidence="2 3">
    <name type="scientific">Cellulomonas denverensis</name>
    <dbReference type="NCBI Taxonomy" id="264297"/>
    <lineage>
        <taxon>Bacteria</taxon>
        <taxon>Bacillati</taxon>
        <taxon>Actinomycetota</taxon>
        <taxon>Actinomycetes</taxon>
        <taxon>Micrococcales</taxon>
        <taxon>Cellulomonadaceae</taxon>
        <taxon>Cellulomonas</taxon>
    </lineage>
</organism>
<reference evidence="2 3" key="1">
    <citation type="submission" date="2020-04" db="EMBL/GenBank/DDBJ databases">
        <title>MicrobeNet Type strains.</title>
        <authorList>
            <person name="Nicholson A.C."/>
        </authorList>
    </citation>
    <scope>NUCLEOTIDE SEQUENCE [LARGE SCALE GENOMIC DNA]</scope>
    <source>
        <strain evidence="2 3">ATCC BAA-788</strain>
    </source>
</reference>
<sequence length="242" mass="26266">MDLDQMATGWPFLIAATPGIAYAGTRGYARGMANAHTSIASRIGEGLVAAIVFDLVYILLLGDWLIDTLGATALQANPRGAALAVLVFGLAIPAAVAWTLHQGHVWKTPSKGVLPPLVNRGRRARIAVAGWTAYTGRIVRRFSSIPRAWDFALPDRGGTFVRIETAGGRFLGGYFAENSFFSTYPEPQDIFVELQYRISDTGEFGDPVKDSLGFWYSFAPGDTIEWIARSAPEAPIKEEADE</sequence>
<keyword evidence="1" id="KW-0812">Transmembrane</keyword>
<evidence type="ECO:0000256" key="1">
    <source>
        <dbReference type="SAM" id="Phobius"/>
    </source>
</evidence>
<dbReference type="AlphaFoldDB" id="A0A7X6QYL2"/>
<accession>A0A7X6QYL2</accession>
<dbReference type="EMBL" id="JAAXOX010000002">
    <property type="protein sequence ID" value="NKY22238.1"/>
    <property type="molecule type" value="Genomic_DNA"/>
</dbReference>
<proteinExistence type="predicted"/>
<dbReference type="RefSeq" id="WP_168629341.1">
    <property type="nucleotide sequence ID" value="NZ_BONL01000027.1"/>
</dbReference>
<keyword evidence="1" id="KW-1133">Transmembrane helix</keyword>
<dbReference type="InterPro" id="IPR045919">
    <property type="entry name" value="DUF6338"/>
</dbReference>
<comment type="caution">
    <text evidence="2">The sequence shown here is derived from an EMBL/GenBank/DDBJ whole genome shotgun (WGS) entry which is preliminary data.</text>
</comment>
<keyword evidence="1" id="KW-0472">Membrane</keyword>
<gene>
    <name evidence="2" type="ORF">HGA03_06115</name>
</gene>
<evidence type="ECO:0000313" key="3">
    <source>
        <dbReference type="Proteomes" id="UP000581206"/>
    </source>
</evidence>
<dbReference type="Pfam" id="PF19865">
    <property type="entry name" value="DUF6338"/>
    <property type="match status" value="1"/>
</dbReference>
<name>A0A7X6QYL2_9CELL</name>